<dbReference type="InterPro" id="IPR037185">
    <property type="entry name" value="EmrE-like"/>
</dbReference>
<keyword evidence="10" id="KW-1185">Reference proteome</keyword>
<organism evidence="9 10">
    <name type="scientific">Cohnella xylanilytica</name>
    <dbReference type="NCBI Taxonomy" id="557555"/>
    <lineage>
        <taxon>Bacteria</taxon>
        <taxon>Bacillati</taxon>
        <taxon>Bacillota</taxon>
        <taxon>Bacilli</taxon>
        <taxon>Bacillales</taxon>
        <taxon>Paenibacillaceae</taxon>
        <taxon>Cohnella</taxon>
    </lineage>
</organism>
<evidence type="ECO:0000256" key="3">
    <source>
        <dbReference type="ARBA" id="ARBA00022475"/>
    </source>
</evidence>
<feature type="transmembrane region" description="Helical" evidence="8">
    <location>
        <begin position="84"/>
        <end position="103"/>
    </location>
</feature>
<protein>
    <submittedName>
        <fullName evidence="9">Multidrug efflux SMR transporter</fullName>
    </submittedName>
</protein>
<dbReference type="GO" id="GO:0005886">
    <property type="term" value="C:plasma membrane"/>
    <property type="evidence" value="ECO:0007669"/>
    <property type="project" value="UniProtKB-SubCell"/>
</dbReference>
<dbReference type="Pfam" id="PF00893">
    <property type="entry name" value="Multi_Drug_Res"/>
    <property type="match status" value="1"/>
</dbReference>
<proteinExistence type="inferred from homology"/>
<dbReference type="RefSeq" id="WP_185136701.1">
    <property type="nucleotide sequence ID" value="NZ_JACJVR010000057.1"/>
</dbReference>
<dbReference type="SUPFAM" id="SSF103481">
    <property type="entry name" value="Multidrug resistance efflux transporter EmrE"/>
    <property type="match status" value="1"/>
</dbReference>
<keyword evidence="2" id="KW-0813">Transport</keyword>
<comment type="similarity">
    <text evidence="7">Belongs to the drug/metabolite transporter (DMT) superfamily. Small multidrug resistance (SMR) (TC 2.A.7.1) family.</text>
</comment>
<dbReference type="GO" id="GO:0022857">
    <property type="term" value="F:transmembrane transporter activity"/>
    <property type="evidence" value="ECO:0007669"/>
    <property type="project" value="InterPro"/>
</dbReference>
<accession>A0A841TWT2</accession>
<keyword evidence="4 7" id="KW-0812">Transmembrane</keyword>
<keyword evidence="3" id="KW-1003">Cell membrane</keyword>
<dbReference type="InterPro" id="IPR000390">
    <property type="entry name" value="Small_drug/metabolite_transptr"/>
</dbReference>
<evidence type="ECO:0000256" key="4">
    <source>
        <dbReference type="ARBA" id="ARBA00022692"/>
    </source>
</evidence>
<evidence type="ECO:0000313" key="10">
    <source>
        <dbReference type="Proteomes" id="UP000553776"/>
    </source>
</evidence>
<keyword evidence="6 8" id="KW-0472">Membrane</keyword>
<dbReference type="AlphaFoldDB" id="A0A841TWT2"/>
<name>A0A841TWT2_9BACL</name>
<reference evidence="9 10" key="1">
    <citation type="submission" date="2020-08" db="EMBL/GenBank/DDBJ databases">
        <title>Cohnella phylogeny.</title>
        <authorList>
            <person name="Dunlap C."/>
        </authorList>
    </citation>
    <scope>NUCLEOTIDE SEQUENCE [LARGE SCALE GENOMIC DNA]</scope>
    <source>
        <strain evidence="9 10">DSM 25239</strain>
    </source>
</reference>
<evidence type="ECO:0000256" key="6">
    <source>
        <dbReference type="ARBA" id="ARBA00023136"/>
    </source>
</evidence>
<evidence type="ECO:0000256" key="2">
    <source>
        <dbReference type="ARBA" id="ARBA00022448"/>
    </source>
</evidence>
<dbReference type="InterPro" id="IPR045324">
    <property type="entry name" value="Small_multidrug_res"/>
</dbReference>
<evidence type="ECO:0000256" key="5">
    <source>
        <dbReference type="ARBA" id="ARBA00022989"/>
    </source>
</evidence>
<dbReference type="FunFam" id="1.10.3730.20:FF:000001">
    <property type="entry name" value="Quaternary ammonium compound resistance transporter SugE"/>
    <property type="match status" value="1"/>
</dbReference>
<dbReference type="PANTHER" id="PTHR30561">
    <property type="entry name" value="SMR FAMILY PROTON-DEPENDENT DRUG EFFLUX TRANSPORTER SUGE"/>
    <property type="match status" value="1"/>
</dbReference>
<gene>
    <name evidence="9" type="ORF">H7B90_15005</name>
</gene>
<dbReference type="EMBL" id="JACJVR010000057">
    <property type="protein sequence ID" value="MBB6692716.1"/>
    <property type="molecule type" value="Genomic_DNA"/>
</dbReference>
<evidence type="ECO:0000313" key="9">
    <source>
        <dbReference type="EMBL" id="MBB6692716.1"/>
    </source>
</evidence>
<sequence>MAWTLLIVAGLLEVVGVIGIKRVAVRNDWPNNLILIGGFFISFSLLTRAMETIPLSTAYAVWTGIGSVGAAVVGMLFFQESRQALRLLCLLGVIGCVVGLRLVE</sequence>
<dbReference type="Gene3D" id="1.10.3730.20">
    <property type="match status" value="1"/>
</dbReference>
<feature type="transmembrane region" description="Helical" evidence="8">
    <location>
        <begin position="59"/>
        <end position="78"/>
    </location>
</feature>
<comment type="subcellular location">
    <subcellularLocation>
        <location evidence="1 7">Cell membrane</location>
        <topology evidence="1 7">Multi-pass membrane protein</topology>
    </subcellularLocation>
</comment>
<dbReference type="PANTHER" id="PTHR30561:SF0">
    <property type="entry name" value="GUANIDINIUM EXPORTER"/>
    <property type="match status" value="1"/>
</dbReference>
<keyword evidence="5 8" id="KW-1133">Transmembrane helix</keyword>
<evidence type="ECO:0000256" key="8">
    <source>
        <dbReference type="SAM" id="Phobius"/>
    </source>
</evidence>
<dbReference type="Proteomes" id="UP000553776">
    <property type="component" value="Unassembled WGS sequence"/>
</dbReference>
<feature type="transmembrane region" description="Helical" evidence="8">
    <location>
        <begin position="29"/>
        <end position="47"/>
    </location>
</feature>
<evidence type="ECO:0000256" key="7">
    <source>
        <dbReference type="RuleBase" id="RU003942"/>
    </source>
</evidence>
<comment type="caution">
    <text evidence="9">The sequence shown here is derived from an EMBL/GenBank/DDBJ whole genome shotgun (WGS) entry which is preliminary data.</text>
</comment>
<evidence type="ECO:0000256" key="1">
    <source>
        <dbReference type="ARBA" id="ARBA00004651"/>
    </source>
</evidence>